<feature type="region of interest" description="Disordered" evidence="1">
    <location>
        <begin position="1"/>
        <end position="22"/>
    </location>
</feature>
<dbReference type="Proteomes" id="UP000281708">
    <property type="component" value="Unassembled WGS sequence"/>
</dbReference>
<dbReference type="OrthoDB" id="9805171at2"/>
<dbReference type="EMBL" id="RDBE01000010">
    <property type="protein sequence ID" value="RLV47534.1"/>
    <property type="molecule type" value="Genomic_DNA"/>
</dbReference>
<protein>
    <submittedName>
        <fullName evidence="3">Class I SAM-dependent methyltransferase</fullName>
    </submittedName>
</protein>
<keyword evidence="4" id="KW-1185">Reference proteome</keyword>
<comment type="caution">
    <text evidence="3">The sequence shown here is derived from an EMBL/GenBank/DDBJ whole genome shotgun (WGS) entry which is preliminary data.</text>
</comment>
<organism evidence="3 4">
    <name type="scientific">Nocardioides mangrovicus</name>
    <dbReference type="NCBI Taxonomy" id="2478913"/>
    <lineage>
        <taxon>Bacteria</taxon>
        <taxon>Bacillati</taxon>
        <taxon>Actinomycetota</taxon>
        <taxon>Actinomycetes</taxon>
        <taxon>Propionibacteriales</taxon>
        <taxon>Nocardioidaceae</taxon>
        <taxon>Nocardioides</taxon>
    </lineage>
</organism>
<dbReference type="PANTHER" id="PTHR42912:SF80">
    <property type="entry name" value="METHYLTRANSFERASE DOMAIN-CONTAINING PROTEIN"/>
    <property type="match status" value="1"/>
</dbReference>
<reference evidence="3 4" key="1">
    <citation type="submission" date="2018-10" db="EMBL/GenBank/DDBJ databases">
        <title>Marmoricola sp. 4Q3S-7 whole genome shotgun sequence.</title>
        <authorList>
            <person name="Li F."/>
        </authorList>
    </citation>
    <scope>NUCLEOTIDE SEQUENCE [LARGE SCALE GENOMIC DNA]</scope>
    <source>
        <strain evidence="3 4">4Q3S-7</strain>
    </source>
</reference>
<evidence type="ECO:0000313" key="3">
    <source>
        <dbReference type="EMBL" id="RLV47534.1"/>
    </source>
</evidence>
<feature type="domain" description="Methyltransferase type 11" evidence="2">
    <location>
        <begin position="68"/>
        <end position="162"/>
    </location>
</feature>
<name>A0A3L8NX69_9ACTN</name>
<keyword evidence="3" id="KW-0489">Methyltransferase</keyword>
<evidence type="ECO:0000259" key="2">
    <source>
        <dbReference type="Pfam" id="PF08241"/>
    </source>
</evidence>
<evidence type="ECO:0000256" key="1">
    <source>
        <dbReference type="SAM" id="MobiDB-lite"/>
    </source>
</evidence>
<accession>A0A3L8NX69</accession>
<dbReference type="Pfam" id="PF08241">
    <property type="entry name" value="Methyltransf_11"/>
    <property type="match status" value="1"/>
</dbReference>
<evidence type="ECO:0000313" key="4">
    <source>
        <dbReference type="Proteomes" id="UP000281708"/>
    </source>
</evidence>
<dbReference type="AlphaFoldDB" id="A0A3L8NX69"/>
<dbReference type="GO" id="GO:0008757">
    <property type="term" value="F:S-adenosylmethionine-dependent methyltransferase activity"/>
    <property type="evidence" value="ECO:0007669"/>
    <property type="project" value="InterPro"/>
</dbReference>
<dbReference type="GO" id="GO:0032259">
    <property type="term" value="P:methylation"/>
    <property type="evidence" value="ECO:0007669"/>
    <property type="project" value="UniProtKB-KW"/>
</dbReference>
<keyword evidence="3" id="KW-0808">Transferase</keyword>
<dbReference type="InterPro" id="IPR029063">
    <property type="entry name" value="SAM-dependent_MTases_sf"/>
</dbReference>
<dbReference type="InterPro" id="IPR050508">
    <property type="entry name" value="Methyltransf_Superfamily"/>
</dbReference>
<dbReference type="SUPFAM" id="SSF53335">
    <property type="entry name" value="S-adenosyl-L-methionine-dependent methyltransferases"/>
    <property type="match status" value="1"/>
</dbReference>
<dbReference type="RefSeq" id="WP_121807038.1">
    <property type="nucleotide sequence ID" value="NZ_RDBE01000010.1"/>
</dbReference>
<gene>
    <name evidence="3" type="ORF">D9V37_15250</name>
</gene>
<dbReference type="CDD" id="cd02440">
    <property type="entry name" value="AdoMet_MTases"/>
    <property type="match status" value="1"/>
</dbReference>
<dbReference type="InterPro" id="IPR013216">
    <property type="entry name" value="Methyltransf_11"/>
</dbReference>
<sequence>MASEDPSSDDVGIADWLGASSSDPQAVAQRYDSWATAYDEDLQAWDYRAPSTVVATLMSLRPDADPVLDVGCGTGMVARTLRAHGFAGRIRGLDISPASLALARTTGEYESLVAADLQQRLPVDDDSVDAALCVGVMTYLPEVEAIWRELARVVRPDGIVVVTQRDDLWRDRECRAVVDRLAAEGLWTPVEIAGPAAYLPDGYGGGDAVSCYYLSARVLS</sequence>
<dbReference type="Gene3D" id="3.40.50.150">
    <property type="entry name" value="Vaccinia Virus protein VP39"/>
    <property type="match status" value="1"/>
</dbReference>
<proteinExistence type="predicted"/>
<dbReference type="PANTHER" id="PTHR42912">
    <property type="entry name" value="METHYLTRANSFERASE"/>
    <property type="match status" value="1"/>
</dbReference>